<gene>
    <name evidence="3" type="ORF">MJAP1_000660</name>
</gene>
<feature type="compositionally biased region" description="Basic and acidic residues" evidence="1">
    <location>
        <begin position="256"/>
        <end position="298"/>
    </location>
</feature>
<keyword evidence="4" id="KW-1185">Reference proteome</keyword>
<sequence>MADPRFLDAWIRGRTAPKGPSTLQVRLDAPGGVTYAPDQRDPHNSAKRTFLVPPLPEPEDALHDFESEIQGHYRAIRTEPTFVIGDEDCEGDTPAQQLAAEYRAAEASQAETQRSGSEAREGDRGVVELKGITGDREEGGDKDEREGGGRTSPGASLPPRRDTDSLDGMAQVDVDLGDAKNEVPELDNGVPERAGSDVPKDAGAVADKTPVEVRPQGAVQDADGAKATSSDDPKRDETEPVDLTPDAEEAVLEGTKVNERPEPKSADKVRGQEEERKGGDTERAGPHHAEAQQSDGEHVGAQPTLEPAERAKRPQGVEGDPRSTVAHDAKTERQQVNDVEAAADGVKAEDIEAGSVSRDANEEKCVDESHAQKPTSKKARAKAAKKARKSQAAQQPATSDDTTKAKEAVSETSNVTGADASSGVADVHGISGEVHGKDKDTASGAQKVDQEKDESKTVDKDVSRAKGTGKDTTAAEQAAADEPKRSEDDAPNVSDTDSTPAPGTKGSKNAQTKSTGALDATDVKNAKDATDKGSADKNAKAKGTKAESSAADAKADTKDVKDNVEADSKNAKAEADASKHGQGPRDAKADDAKSAKPENIGSTDAKIAGTEDPSDKKTDAQGTKAASLDTERAKEPAAEAADAKGKAPAESKESTASAAGAKEREVKKEPEAEEKAPKDTADAEAKGAKDAEPAAAPKDASRDAPAVGANVTPAAPSAPSITTNAQRPADARSFRSTKSLTPSMAPSLAPSVSQLSVVSDMRSGTQKPEMSRVVRQNMHLSTTAIPPSISDPRLSKKSWNAPTLTSYRASETLSHQTPGRDAGTQWERVSGNDGANPELVASTGPITFDTISMLFTPDPRPWRPYRFVRRSDPRQLLLFSAGTLLTGGQVRAAELAQRAASDGSAKALDRRSIASYFGTTENTESQAGVGVVYSPTPGLCTSLAEKCEDERAELNMSRRLERPDFLNRTTMQRAALRAVIAALEYVRWEEEGFDKIVIATHNAWLVRGITHDIWEWRRNGWTLTRQTPQGLPGDAVPDRDLWELLDYTVRQYEEIDCNCRFWHIPKDTNLEAVRLAEVGALKTNQHPGLVRWRKHVAPQ</sequence>
<feature type="compositionally biased region" description="Low complexity" evidence="1">
    <location>
        <begin position="471"/>
        <end position="480"/>
    </location>
</feature>
<dbReference type="RefSeq" id="XP_060120610.1">
    <property type="nucleotide sequence ID" value="XM_060264627.1"/>
</dbReference>
<feature type="compositionally biased region" description="Basic and acidic residues" evidence="1">
    <location>
        <begin position="661"/>
        <end position="692"/>
    </location>
</feature>
<feature type="compositionally biased region" description="Polar residues" evidence="1">
    <location>
        <begin position="734"/>
        <end position="757"/>
    </location>
</feature>
<evidence type="ECO:0000313" key="3">
    <source>
        <dbReference type="EMBL" id="WFD37713.1"/>
    </source>
</evidence>
<feature type="domain" description="RNase H type-1" evidence="2">
    <location>
        <begin position="893"/>
        <end position="1081"/>
    </location>
</feature>
<dbReference type="PROSITE" id="PS50879">
    <property type="entry name" value="RNASE_H_1"/>
    <property type="match status" value="1"/>
</dbReference>
<dbReference type="Gene3D" id="3.30.420.10">
    <property type="entry name" value="Ribonuclease H-like superfamily/Ribonuclease H"/>
    <property type="match status" value="1"/>
</dbReference>
<name>A0AAF0EV61_9BASI</name>
<feature type="region of interest" description="Disordered" evidence="1">
    <location>
        <begin position="102"/>
        <end position="757"/>
    </location>
</feature>
<dbReference type="SUPFAM" id="SSF53098">
    <property type="entry name" value="Ribonuclease H-like"/>
    <property type="match status" value="1"/>
</dbReference>
<feature type="compositionally biased region" description="Low complexity" evidence="1">
    <location>
        <begin position="102"/>
        <end position="111"/>
    </location>
</feature>
<reference evidence="3" key="1">
    <citation type="submission" date="2023-03" db="EMBL/GenBank/DDBJ databases">
        <title>Mating type loci evolution in Malassezia.</title>
        <authorList>
            <person name="Coelho M.A."/>
        </authorList>
    </citation>
    <scope>NUCLEOTIDE SEQUENCE</scope>
    <source>
        <strain evidence="3">CBS 9431</strain>
    </source>
</reference>
<feature type="compositionally biased region" description="Polar residues" evidence="1">
    <location>
        <begin position="493"/>
        <end position="515"/>
    </location>
</feature>
<dbReference type="EMBL" id="CP119958">
    <property type="protein sequence ID" value="WFD37713.1"/>
    <property type="molecule type" value="Genomic_DNA"/>
</dbReference>
<organism evidence="3 4">
    <name type="scientific">Malassezia japonica</name>
    <dbReference type="NCBI Taxonomy" id="223818"/>
    <lineage>
        <taxon>Eukaryota</taxon>
        <taxon>Fungi</taxon>
        <taxon>Dikarya</taxon>
        <taxon>Basidiomycota</taxon>
        <taxon>Ustilaginomycotina</taxon>
        <taxon>Malasseziomycetes</taxon>
        <taxon>Malasseziales</taxon>
        <taxon>Malasseziaceae</taxon>
        <taxon>Malassezia</taxon>
    </lineage>
</organism>
<feature type="compositionally biased region" description="Basic and acidic residues" evidence="1">
    <location>
        <begin position="448"/>
        <end position="464"/>
    </location>
</feature>
<dbReference type="InterPro" id="IPR002156">
    <property type="entry name" value="RNaseH_domain"/>
</dbReference>
<feature type="compositionally biased region" description="Basic and acidic residues" evidence="1">
    <location>
        <begin position="117"/>
        <end position="148"/>
    </location>
</feature>
<feature type="compositionally biased region" description="Basic residues" evidence="1">
    <location>
        <begin position="375"/>
        <end position="389"/>
    </location>
</feature>
<dbReference type="GO" id="GO:0003676">
    <property type="term" value="F:nucleic acid binding"/>
    <property type="evidence" value="ECO:0007669"/>
    <property type="project" value="InterPro"/>
</dbReference>
<feature type="compositionally biased region" description="Basic and acidic residues" evidence="1">
    <location>
        <begin position="553"/>
        <end position="596"/>
    </location>
</feature>
<dbReference type="InterPro" id="IPR012337">
    <property type="entry name" value="RNaseH-like_sf"/>
</dbReference>
<protein>
    <recommendedName>
        <fullName evidence="2">RNase H type-1 domain-containing protein</fullName>
    </recommendedName>
</protein>
<dbReference type="InterPro" id="IPR036397">
    <property type="entry name" value="RNaseH_sf"/>
</dbReference>
<evidence type="ECO:0000256" key="1">
    <source>
        <dbReference type="SAM" id="MobiDB-lite"/>
    </source>
</evidence>
<accession>A0AAF0EV61</accession>
<feature type="compositionally biased region" description="Basic and acidic residues" evidence="1">
    <location>
        <begin position="521"/>
        <end position="539"/>
    </location>
</feature>
<evidence type="ECO:0000259" key="2">
    <source>
        <dbReference type="PROSITE" id="PS50879"/>
    </source>
</evidence>
<feature type="compositionally biased region" description="Basic and acidic residues" evidence="1">
    <location>
        <begin position="629"/>
        <end position="653"/>
    </location>
</feature>
<feature type="compositionally biased region" description="Basic and acidic residues" evidence="1">
    <location>
        <begin position="229"/>
        <end position="238"/>
    </location>
</feature>
<dbReference type="GO" id="GO:0004523">
    <property type="term" value="F:RNA-DNA hybrid ribonuclease activity"/>
    <property type="evidence" value="ECO:0007669"/>
    <property type="project" value="InterPro"/>
</dbReference>
<dbReference type="Proteomes" id="UP001217754">
    <property type="component" value="Chromosome 1"/>
</dbReference>
<dbReference type="AlphaFoldDB" id="A0AAF0EV61"/>
<evidence type="ECO:0000313" key="4">
    <source>
        <dbReference type="Proteomes" id="UP001217754"/>
    </source>
</evidence>
<dbReference type="GeneID" id="85224309"/>
<proteinExistence type="predicted"/>
<feature type="compositionally biased region" description="Basic and acidic residues" evidence="1">
    <location>
        <begin position="319"/>
        <end position="335"/>
    </location>
</feature>
<feature type="compositionally biased region" description="Basic and acidic residues" evidence="1">
    <location>
        <begin position="359"/>
        <end position="371"/>
    </location>
</feature>